<accession>A0AAW1SUI2</accession>
<evidence type="ECO:0000313" key="4">
    <source>
        <dbReference type="Proteomes" id="UP001485043"/>
    </source>
</evidence>
<comment type="caution">
    <text evidence="3">The sequence shown here is derived from an EMBL/GenBank/DDBJ whole genome shotgun (WGS) entry which is preliminary data.</text>
</comment>
<sequence length="136" mass="14451">MSIALSCHAGFPIFDLVLLGIGPDGHIASLFPNRSQTAARKGWVLPVSDSPKPPSERITLTLPVINAAKEVGIVAFGDGKAEIVQRALEVQALPGALPAQLVRPEEGRLYWLLDAGSAGNLRSGKWEDAKAFPRST</sequence>
<dbReference type="Proteomes" id="UP001485043">
    <property type="component" value="Unassembled WGS sequence"/>
</dbReference>
<dbReference type="InterPro" id="IPR006148">
    <property type="entry name" value="Glc/Gal-6P_isomerase"/>
</dbReference>
<dbReference type="GO" id="GO:0005975">
    <property type="term" value="P:carbohydrate metabolic process"/>
    <property type="evidence" value="ECO:0007669"/>
    <property type="project" value="InterPro"/>
</dbReference>
<protein>
    <recommendedName>
        <fullName evidence="2">Glucosamine/galactosamine-6-phosphate isomerase domain-containing protein</fullName>
    </recommendedName>
</protein>
<gene>
    <name evidence="3" type="ORF">WJX84_008424</name>
</gene>
<dbReference type="PANTHER" id="PTHR11054">
    <property type="entry name" value="6-PHOSPHOGLUCONOLACTONASE"/>
    <property type="match status" value="1"/>
</dbReference>
<dbReference type="SUPFAM" id="SSF100950">
    <property type="entry name" value="NagB/RpiA/CoA transferase-like"/>
    <property type="match status" value="1"/>
</dbReference>
<dbReference type="Gene3D" id="3.40.50.1360">
    <property type="match status" value="1"/>
</dbReference>
<organism evidence="3 4">
    <name type="scientific">Apatococcus fuscideae</name>
    <dbReference type="NCBI Taxonomy" id="2026836"/>
    <lineage>
        <taxon>Eukaryota</taxon>
        <taxon>Viridiplantae</taxon>
        <taxon>Chlorophyta</taxon>
        <taxon>core chlorophytes</taxon>
        <taxon>Trebouxiophyceae</taxon>
        <taxon>Chlorellales</taxon>
        <taxon>Chlorellaceae</taxon>
        <taxon>Apatococcus</taxon>
    </lineage>
</organism>
<proteinExistence type="predicted"/>
<feature type="domain" description="Glucosamine/galactosamine-6-phosphate isomerase" evidence="2">
    <location>
        <begin position="9"/>
        <end position="111"/>
    </location>
</feature>
<dbReference type="AlphaFoldDB" id="A0AAW1SUI2"/>
<reference evidence="3 4" key="1">
    <citation type="journal article" date="2024" name="Nat. Commun.">
        <title>Phylogenomics reveals the evolutionary origins of lichenization in chlorophyte algae.</title>
        <authorList>
            <person name="Puginier C."/>
            <person name="Libourel C."/>
            <person name="Otte J."/>
            <person name="Skaloud P."/>
            <person name="Haon M."/>
            <person name="Grisel S."/>
            <person name="Petersen M."/>
            <person name="Berrin J.G."/>
            <person name="Delaux P.M."/>
            <person name="Dal Grande F."/>
            <person name="Keller J."/>
        </authorList>
    </citation>
    <scope>NUCLEOTIDE SEQUENCE [LARGE SCALE GENOMIC DNA]</scope>
    <source>
        <strain evidence="3 4">SAG 2523</strain>
    </source>
</reference>
<evidence type="ECO:0000259" key="2">
    <source>
        <dbReference type="Pfam" id="PF01182"/>
    </source>
</evidence>
<dbReference type="InterPro" id="IPR037171">
    <property type="entry name" value="NagB/RpiA_transferase-like"/>
</dbReference>
<keyword evidence="4" id="KW-1185">Reference proteome</keyword>
<dbReference type="Pfam" id="PF01182">
    <property type="entry name" value="Glucosamine_iso"/>
    <property type="match status" value="1"/>
</dbReference>
<dbReference type="InterPro" id="IPR039104">
    <property type="entry name" value="6PGL"/>
</dbReference>
<dbReference type="PANTHER" id="PTHR11054:SF22">
    <property type="entry name" value="6-PHOSPHOGLUCONOLACTONASE 3, CHLOROPLASTIC"/>
    <property type="match status" value="1"/>
</dbReference>
<comment type="pathway">
    <text evidence="1">Carbohydrate degradation; pentose phosphate pathway.</text>
</comment>
<evidence type="ECO:0000256" key="1">
    <source>
        <dbReference type="ARBA" id="ARBA00004959"/>
    </source>
</evidence>
<name>A0AAW1SUI2_9CHLO</name>
<evidence type="ECO:0000313" key="3">
    <source>
        <dbReference type="EMBL" id="KAK9856858.1"/>
    </source>
</evidence>
<dbReference type="EMBL" id="JALJOV010000991">
    <property type="protein sequence ID" value="KAK9856858.1"/>
    <property type="molecule type" value="Genomic_DNA"/>
</dbReference>